<accession>A0ABS1EHW0</accession>
<gene>
    <name evidence="1" type="ORF">JHL22_15305</name>
</gene>
<dbReference type="Proteomes" id="UP000635316">
    <property type="component" value="Unassembled WGS sequence"/>
</dbReference>
<proteinExistence type="predicted"/>
<dbReference type="EMBL" id="JAENGP010000025">
    <property type="protein sequence ID" value="MBK1782579.1"/>
    <property type="molecule type" value="Genomic_DNA"/>
</dbReference>
<comment type="caution">
    <text evidence="1">The sequence shown here is derived from an EMBL/GenBank/DDBJ whole genome shotgun (WGS) entry which is preliminary data.</text>
</comment>
<keyword evidence="2" id="KW-1185">Reference proteome</keyword>
<reference evidence="1 2" key="1">
    <citation type="submission" date="2020-12" db="EMBL/GenBank/DDBJ databases">
        <authorList>
            <person name="Lu T."/>
            <person name="Wang Q."/>
            <person name="Han X."/>
        </authorList>
    </citation>
    <scope>NUCLEOTIDE SEQUENCE [LARGE SCALE GENOMIC DNA]</scope>
    <source>
        <strain evidence="1 2">WQ 585</strain>
    </source>
</reference>
<protein>
    <submittedName>
        <fullName evidence="1">Uncharacterized protein</fullName>
    </submittedName>
</protein>
<dbReference type="RefSeq" id="WP_200239379.1">
    <property type="nucleotide sequence ID" value="NZ_JAENGP010000025.1"/>
</dbReference>
<organism evidence="1 2">
    <name type="scientific">Advenella mandrilli</name>
    <dbReference type="NCBI Taxonomy" id="2800330"/>
    <lineage>
        <taxon>Bacteria</taxon>
        <taxon>Pseudomonadati</taxon>
        <taxon>Pseudomonadota</taxon>
        <taxon>Betaproteobacteria</taxon>
        <taxon>Burkholderiales</taxon>
        <taxon>Alcaligenaceae</taxon>
    </lineage>
</organism>
<evidence type="ECO:0000313" key="2">
    <source>
        <dbReference type="Proteomes" id="UP000635316"/>
    </source>
</evidence>
<evidence type="ECO:0000313" key="1">
    <source>
        <dbReference type="EMBL" id="MBK1782579.1"/>
    </source>
</evidence>
<sequence length="48" mass="5686">MIKNTLAVIGLAVLTHKAYQHYLNYQKLLAENKCLRQRWKEAMAARQR</sequence>
<name>A0ABS1EHW0_9BURK</name>